<dbReference type="AlphaFoldDB" id="X1UN06"/>
<accession>X1UN06</accession>
<protein>
    <recommendedName>
        <fullName evidence="2">CD-NTase associated protein 4-like DNA endonuclease domain-containing protein</fullName>
    </recommendedName>
</protein>
<dbReference type="EMBL" id="BARW01021939">
    <property type="protein sequence ID" value="GAI93734.1"/>
    <property type="molecule type" value="Genomic_DNA"/>
</dbReference>
<reference evidence="1" key="1">
    <citation type="journal article" date="2014" name="Front. Microbiol.">
        <title>High frequency of phylogenetically diverse reductive dehalogenase-homologous genes in deep subseafloor sedimentary metagenomes.</title>
        <authorList>
            <person name="Kawai M."/>
            <person name="Futagami T."/>
            <person name="Toyoda A."/>
            <person name="Takaki Y."/>
            <person name="Nishi S."/>
            <person name="Hori S."/>
            <person name="Arai W."/>
            <person name="Tsubouchi T."/>
            <person name="Morono Y."/>
            <person name="Uchiyama I."/>
            <person name="Ito T."/>
            <person name="Fujiyama A."/>
            <person name="Inagaki F."/>
            <person name="Takami H."/>
        </authorList>
    </citation>
    <scope>NUCLEOTIDE SEQUENCE</scope>
    <source>
        <strain evidence="1">Expedition CK06-06</strain>
    </source>
</reference>
<comment type="caution">
    <text evidence="1">The sequence shown here is derived from an EMBL/GenBank/DDBJ whole genome shotgun (WGS) entry which is preliminary data.</text>
</comment>
<name>X1UN06_9ZZZZ</name>
<feature type="non-terminal residue" evidence="1">
    <location>
        <position position="151"/>
    </location>
</feature>
<organism evidence="1">
    <name type="scientific">marine sediment metagenome</name>
    <dbReference type="NCBI Taxonomy" id="412755"/>
    <lineage>
        <taxon>unclassified sequences</taxon>
        <taxon>metagenomes</taxon>
        <taxon>ecological metagenomes</taxon>
    </lineage>
</organism>
<evidence type="ECO:0000313" key="1">
    <source>
        <dbReference type="EMBL" id="GAI93734.1"/>
    </source>
</evidence>
<evidence type="ECO:0008006" key="2">
    <source>
        <dbReference type="Google" id="ProtNLM"/>
    </source>
</evidence>
<sequence>MDLSEIMNRRFESTPIPSLTGDAGKDVESIIQWLLEFSLLKDFVYRNPKKENGKEFSDAVVIYDDIVIIIQIKTQESPKDPIQWTKKYLQKAINQLNGSYRMLREGIVKEFENEVLGTKIKIDLTKHKCIYGVIILAQCSQPYNPLNFISQ</sequence>
<proteinExistence type="predicted"/>
<gene>
    <name evidence="1" type="ORF">S12H4_36753</name>
</gene>